<keyword evidence="3 9" id="KW-0813">Transport</keyword>
<feature type="transmembrane region" description="Helical" evidence="9">
    <location>
        <begin position="894"/>
        <end position="914"/>
    </location>
</feature>
<keyword evidence="11" id="KW-0614">Plasmid</keyword>
<evidence type="ECO:0000256" key="2">
    <source>
        <dbReference type="ARBA" id="ARBA00010942"/>
    </source>
</evidence>
<evidence type="ECO:0000256" key="9">
    <source>
        <dbReference type="RuleBase" id="RU364070"/>
    </source>
</evidence>
<keyword evidence="12" id="KW-1185">Reference proteome</keyword>
<comment type="caution">
    <text evidence="9">Lacks conserved residue(s) required for the propagation of feature annotation.</text>
</comment>
<dbReference type="SUPFAM" id="SSF82714">
    <property type="entry name" value="Multidrug efflux transporter AcrB TolC docking domain, DN and DC subdomains"/>
    <property type="match status" value="2"/>
</dbReference>
<feature type="transmembrane region" description="Helical" evidence="9">
    <location>
        <begin position="920"/>
        <end position="943"/>
    </location>
</feature>
<feature type="transmembrane region" description="Helical" evidence="9">
    <location>
        <begin position="392"/>
        <end position="413"/>
    </location>
</feature>
<dbReference type="EMBL" id="CP020372">
    <property type="protein sequence ID" value="AUB85589.1"/>
    <property type="molecule type" value="Genomic_DNA"/>
</dbReference>
<keyword evidence="5 9" id="KW-0997">Cell inner membrane</keyword>
<dbReference type="SUPFAM" id="SSF82866">
    <property type="entry name" value="Multidrug efflux transporter AcrB transmembrane domain"/>
    <property type="match status" value="2"/>
</dbReference>
<comment type="similarity">
    <text evidence="2 9">Belongs to the resistance-nodulation-cell division (RND) (TC 2.A.6) family.</text>
</comment>
<feature type="transmembrane region" description="Helical" evidence="9">
    <location>
        <begin position="997"/>
        <end position="1023"/>
    </location>
</feature>
<organism evidence="11 12">
    <name type="scientific">Candidatus Thiodictyon syntrophicum</name>
    <dbReference type="NCBI Taxonomy" id="1166950"/>
    <lineage>
        <taxon>Bacteria</taxon>
        <taxon>Pseudomonadati</taxon>
        <taxon>Pseudomonadota</taxon>
        <taxon>Gammaproteobacteria</taxon>
        <taxon>Chromatiales</taxon>
        <taxon>Chromatiaceae</taxon>
        <taxon>Thiodictyon</taxon>
    </lineage>
</organism>
<evidence type="ECO:0000256" key="10">
    <source>
        <dbReference type="SAM" id="MobiDB-lite"/>
    </source>
</evidence>
<dbReference type="PANTHER" id="PTHR32063:SF13">
    <property type="entry name" value="MULTIDRUG EFFLUX PUMP SUBUNIT ACRB-RELATED"/>
    <property type="match status" value="1"/>
</dbReference>
<feature type="transmembrane region" description="Helical" evidence="9">
    <location>
        <begin position="366"/>
        <end position="386"/>
    </location>
</feature>
<name>A0A2K8UJE3_9GAMM</name>
<dbReference type="SUPFAM" id="SSF82693">
    <property type="entry name" value="Multidrug efflux transporter AcrB pore domain, PN1, PN2, PC1 and PC2 subdomains"/>
    <property type="match status" value="4"/>
</dbReference>
<sequence>MPRFFIDRPIFAWVIAILITLAGGVAALNLPVSAYPPIAPPQISITASYPGASAEVMEKTVTSVIEQQLTGVDDLLYFDSVSRGVGQAQITLTFETGTNPDIAQVQVQNRLSVAEPRLPRDVVQNGLVVAKANADFLMVVALRSSDPALDSNALDNLIAAQLLDPIRRLPGVGGATQFGSGYAMRIWLDPDKLRGFGLSAATALAAVVGQNIQVAAGNIGSMPALPGQGFTASVTAANRFTTTDEFGEIILHANPDGSNVQLKDVARIALGAESFGRDVHLGADAVAGFAIQLAPEANALEVAAAVRAKMDELIHYLPAGVSWLSPYDSTQFVRISIQEVVKTLVEAVVLVFLVILLFLQNLRATLIPTLVVPVALTGAFAGMFLAGFSINVLSLFALVLAIGLVVDDAIVVVENVERLMTEEGLSPKEAARKGMDQITGAVIAMTLVLAAVFIPMALVGGSVGVIYRQFSLTIVISMGISALMALSFTPALCATLLKPAHEPNWFLRGFNRGYNAIAGAYLRRVAKAIRHTPRWMVSFTALLVLAGWLFTQLPSGFLPEEDQGYAFAIVQLPPGATMQRTTAVLQEMDQILRKNPAVDRAMLVAGFSFVGQGENVALGFIRLKDWDVRTKPAEQIKAFIPAINGALQAVKGARIFVVNMPTVRGLGRFGGFDFRLQDRAGLGHAQLMQARNTLLGAAAKAPDLAGVRPNQLEDGPQVRFTVDRLQAQAMGLDLADIYGAIKLMLAPVYANDFNYQGRVLKVLLQADAAFRSRPEDLARYFIPSQGGGLDDMVPLSSVVSADWTLAPPAIDHYNGFEAIQINGGASPGHSSGQAMAAMEKIVATELPPGIGFEWSGASLQEIISGKQAPILFALSLAVVFLALAALYESWSVPAAVMLVVPLGVLGALSFTWLRGLENDVYFKVGLIAVIGLSAKNAILIIEFANTMHQSGRGLYESVMEAARLRLRPIVMTSIAFILGVTPLVISSGAGANSRHAIGTGVMGGMVGATLLGVLFVPVFYVVVRRLLGDRLEGDKAQGAGADACGQTEEGPQGNATQRG</sequence>
<dbReference type="InterPro" id="IPR027463">
    <property type="entry name" value="AcrB_DN_DC_subdom"/>
</dbReference>
<evidence type="ECO:0000256" key="1">
    <source>
        <dbReference type="ARBA" id="ARBA00004429"/>
    </source>
</evidence>
<proteinExistence type="inferred from homology"/>
<keyword evidence="7 9" id="KW-1133">Transmembrane helix</keyword>
<evidence type="ECO:0000313" key="12">
    <source>
        <dbReference type="Proteomes" id="UP000232638"/>
    </source>
</evidence>
<dbReference type="Pfam" id="PF00873">
    <property type="entry name" value="ACR_tran"/>
    <property type="match status" value="1"/>
</dbReference>
<dbReference type="Gene3D" id="3.30.70.1430">
    <property type="entry name" value="Multidrug efflux transporter AcrB pore domain"/>
    <property type="match status" value="2"/>
</dbReference>
<evidence type="ECO:0000256" key="8">
    <source>
        <dbReference type="ARBA" id="ARBA00023136"/>
    </source>
</evidence>
<evidence type="ECO:0000256" key="7">
    <source>
        <dbReference type="ARBA" id="ARBA00022989"/>
    </source>
</evidence>
<dbReference type="Gene3D" id="3.30.70.1440">
    <property type="entry name" value="Multidrug efflux transporter AcrB pore domain"/>
    <property type="match status" value="1"/>
</dbReference>
<feature type="transmembrane region" description="Helical" evidence="9">
    <location>
        <begin position="868"/>
        <end position="887"/>
    </location>
</feature>
<dbReference type="AlphaFoldDB" id="A0A2K8UJE3"/>
<dbReference type="Gene3D" id="1.20.1640.10">
    <property type="entry name" value="Multidrug efflux transporter AcrB transmembrane domain"/>
    <property type="match status" value="2"/>
</dbReference>
<evidence type="ECO:0000256" key="6">
    <source>
        <dbReference type="ARBA" id="ARBA00022692"/>
    </source>
</evidence>
<dbReference type="Gene3D" id="3.30.2090.10">
    <property type="entry name" value="Multidrug efflux transporter AcrB TolC docking domain, DN and DC subdomains"/>
    <property type="match status" value="2"/>
</dbReference>
<dbReference type="InterPro" id="IPR004764">
    <property type="entry name" value="MdtF-like"/>
</dbReference>
<protein>
    <recommendedName>
        <fullName evidence="9">Efflux pump membrane transporter</fullName>
    </recommendedName>
</protein>
<feature type="transmembrane region" description="Helical" evidence="9">
    <location>
        <begin position="438"/>
        <end position="458"/>
    </location>
</feature>
<dbReference type="GO" id="GO:0005886">
    <property type="term" value="C:plasma membrane"/>
    <property type="evidence" value="ECO:0007669"/>
    <property type="project" value="UniProtKB-SubCell"/>
</dbReference>
<accession>A0A2K8UJE3</accession>
<dbReference type="NCBIfam" id="NF000282">
    <property type="entry name" value="RND_permease_1"/>
    <property type="match status" value="1"/>
</dbReference>
<comment type="subcellular location">
    <subcellularLocation>
        <location evidence="1 9">Cell inner membrane</location>
        <topology evidence="1 9">Multi-pass membrane protein</topology>
    </subcellularLocation>
</comment>
<evidence type="ECO:0000256" key="3">
    <source>
        <dbReference type="ARBA" id="ARBA00022448"/>
    </source>
</evidence>
<keyword evidence="8 9" id="KW-0472">Membrane</keyword>
<gene>
    <name evidence="11" type="ORF">THSYN_32310</name>
</gene>
<keyword evidence="4" id="KW-1003">Cell membrane</keyword>
<dbReference type="PANTHER" id="PTHR32063">
    <property type="match status" value="1"/>
</dbReference>
<evidence type="ECO:0000313" key="11">
    <source>
        <dbReference type="EMBL" id="AUB85589.1"/>
    </source>
</evidence>
<dbReference type="NCBIfam" id="TIGR00915">
    <property type="entry name" value="2A0602"/>
    <property type="match status" value="1"/>
</dbReference>
<dbReference type="RefSeq" id="WP_100923202.1">
    <property type="nucleotide sequence ID" value="NZ_CP020372.1"/>
</dbReference>
<dbReference type="FunFam" id="1.20.1640.10:FF:000001">
    <property type="entry name" value="Efflux pump membrane transporter"/>
    <property type="match status" value="1"/>
</dbReference>
<keyword evidence="6 9" id="KW-0812">Transmembrane</keyword>
<feature type="transmembrane region" description="Helical" evidence="9">
    <location>
        <begin position="470"/>
        <end position="497"/>
    </location>
</feature>
<dbReference type="Gene3D" id="3.30.70.1320">
    <property type="entry name" value="Multidrug efflux transporter AcrB pore domain like"/>
    <property type="match status" value="1"/>
</dbReference>
<dbReference type="InterPro" id="IPR001036">
    <property type="entry name" value="Acrflvin-R"/>
</dbReference>
<geneLocation type="plasmid" evidence="12">
    <name>pts485</name>
</geneLocation>
<dbReference type="GO" id="GO:0009636">
    <property type="term" value="P:response to toxic substance"/>
    <property type="evidence" value="ECO:0007669"/>
    <property type="project" value="UniProtKB-ARBA"/>
</dbReference>
<reference evidence="11 12" key="1">
    <citation type="submission" date="2017-03" db="EMBL/GenBank/DDBJ databases">
        <title>Complete genome sequence of Candidatus 'Thiodictyon syntrophicum' sp. nov. strain Cad16T, a photolithoautotroph purple sulfur bacterium isolated from an alpine meromictic lake.</title>
        <authorList>
            <person name="Luedin S.M."/>
            <person name="Pothier J.F."/>
            <person name="Danza F."/>
            <person name="Storelli N."/>
            <person name="Wittwer M."/>
            <person name="Tonolla M."/>
        </authorList>
    </citation>
    <scope>NUCLEOTIDE SEQUENCE [LARGE SCALE GENOMIC DNA]</scope>
    <source>
        <strain evidence="11 12">Cad16T</strain>
        <plasmid evidence="12">Plasmid pts485</plasmid>
    </source>
</reference>
<dbReference type="KEGG" id="tsy:THSYN_32310"/>
<dbReference type="OrthoDB" id="9758297at2"/>
<dbReference type="Proteomes" id="UP000232638">
    <property type="component" value="Plasmid pTs485"/>
</dbReference>
<evidence type="ECO:0000256" key="5">
    <source>
        <dbReference type="ARBA" id="ARBA00022519"/>
    </source>
</evidence>
<feature type="region of interest" description="Disordered" evidence="10">
    <location>
        <begin position="1035"/>
        <end position="1059"/>
    </location>
</feature>
<dbReference type="FunFam" id="3.30.70.1430:FF:000001">
    <property type="entry name" value="Efflux pump membrane transporter"/>
    <property type="match status" value="1"/>
</dbReference>
<dbReference type="GO" id="GO:0042910">
    <property type="term" value="F:xenobiotic transmembrane transporter activity"/>
    <property type="evidence" value="ECO:0007669"/>
    <property type="project" value="TreeGrafter"/>
</dbReference>
<dbReference type="GO" id="GO:0015562">
    <property type="term" value="F:efflux transmembrane transporter activity"/>
    <property type="evidence" value="ECO:0007669"/>
    <property type="project" value="InterPro"/>
</dbReference>
<feature type="transmembrane region" description="Helical" evidence="9">
    <location>
        <begin position="340"/>
        <end position="359"/>
    </location>
</feature>
<evidence type="ECO:0000256" key="4">
    <source>
        <dbReference type="ARBA" id="ARBA00022475"/>
    </source>
</evidence>
<dbReference type="PRINTS" id="PR00702">
    <property type="entry name" value="ACRIFLAVINRP"/>
</dbReference>
<feature type="transmembrane region" description="Helical" evidence="9">
    <location>
        <begin position="964"/>
        <end position="985"/>
    </location>
</feature>